<evidence type="ECO:0000256" key="2">
    <source>
        <dbReference type="ARBA" id="ARBA00022692"/>
    </source>
</evidence>
<sequence length="215" mass="23718">MESSSEYKQQQQQQHHHHHHHQQHCSRRRLRICVLVTAAVLISLFLLILILALTVFRPRHAVTTVESVRLAGLNAGFSLPNLSLDLNLTLLLSVAVYNPNRVSFRYADGGSADLRYRDRLVGEAVIPPGGIGSRGSAHLDVTLTVLAGRLIGDSEVYADLARGSVALVTYTTLPGRVSVLGIIRKHLVSYTTCDVTVDVRNRTVSSSDCRYKTKL</sequence>
<feature type="transmembrane region" description="Helical" evidence="6">
    <location>
        <begin position="32"/>
        <end position="56"/>
    </location>
</feature>
<keyword evidence="2 6" id="KW-0812">Transmembrane</keyword>
<dbReference type="EMBL" id="JANAVB010032220">
    <property type="protein sequence ID" value="KAJ6810669.1"/>
    <property type="molecule type" value="Genomic_DNA"/>
</dbReference>
<dbReference type="GO" id="GO:0098542">
    <property type="term" value="P:defense response to other organism"/>
    <property type="evidence" value="ECO:0007669"/>
    <property type="project" value="InterPro"/>
</dbReference>
<gene>
    <name evidence="8" type="ORF">M6B38_104070</name>
</gene>
<evidence type="ECO:0000256" key="6">
    <source>
        <dbReference type="SAM" id="Phobius"/>
    </source>
</evidence>
<reference evidence="8" key="2">
    <citation type="submission" date="2023-04" db="EMBL/GenBank/DDBJ databases">
        <authorList>
            <person name="Bruccoleri R.E."/>
            <person name="Oakeley E.J."/>
            <person name="Faust A.-M."/>
            <person name="Dessus-Babus S."/>
            <person name="Altorfer M."/>
            <person name="Burckhardt D."/>
            <person name="Oertli M."/>
            <person name="Naumann U."/>
            <person name="Petersen F."/>
            <person name="Wong J."/>
        </authorList>
    </citation>
    <scope>NUCLEOTIDE SEQUENCE</scope>
    <source>
        <strain evidence="8">GSM-AAB239-AS_SAM_17_03QT</strain>
        <tissue evidence="8">Leaf</tissue>
    </source>
</reference>
<keyword evidence="3 6" id="KW-1133">Transmembrane helix</keyword>
<dbReference type="Pfam" id="PF03168">
    <property type="entry name" value="LEA_2"/>
    <property type="match status" value="1"/>
</dbReference>
<dbReference type="InterPro" id="IPR044839">
    <property type="entry name" value="NDR1-like"/>
</dbReference>
<dbReference type="PANTHER" id="PTHR31234">
    <property type="entry name" value="LATE EMBRYOGENESIS ABUNDANT (LEA) HYDROXYPROLINE-RICH GLYCOPROTEIN FAMILY"/>
    <property type="match status" value="1"/>
</dbReference>
<proteinExistence type="predicted"/>
<dbReference type="Gene3D" id="2.60.40.1820">
    <property type="match status" value="1"/>
</dbReference>
<dbReference type="InterPro" id="IPR004864">
    <property type="entry name" value="LEA_2"/>
</dbReference>
<evidence type="ECO:0000313" key="8">
    <source>
        <dbReference type="EMBL" id="KAJ6810669.1"/>
    </source>
</evidence>
<protein>
    <recommendedName>
        <fullName evidence="7">Late embryogenesis abundant protein LEA-2 subgroup domain-containing protein</fullName>
    </recommendedName>
</protein>
<keyword evidence="4 6" id="KW-0472">Membrane</keyword>
<evidence type="ECO:0000256" key="3">
    <source>
        <dbReference type="ARBA" id="ARBA00022989"/>
    </source>
</evidence>
<dbReference type="Proteomes" id="UP001140949">
    <property type="component" value="Unassembled WGS sequence"/>
</dbReference>
<dbReference type="SUPFAM" id="SSF117070">
    <property type="entry name" value="LEA14-like"/>
    <property type="match status" value="1"/>
</dbReference>
<accession>A0AAX6F3E1</accession>
<evidence type="ECO:0000256" key="4">
    <source>
        <dbReference type="ARBA" id="ARBA00023136"/>
    </source>
</evidence>
<feature type="compositionally biased region" description="Basic residues" evidence="5">
    <location>
        <begin position="14"/>
        <end position="23"/>
    </location>
</feature>
<name>A0AAX6F3E1_IRIPA</name>
<feature type="region of interest" description="Disordered" evidence="5">
    <location>
        <begin position="1"/>
        <end position="23"/>
    </location>
</feature>
<keyword evidence="9" id="KW-1185">Reference proteome</keyword>
<evidence type="ECO:0000259" key="7">
    <source>
        <dbReference type="Pfam" id="PF03168"/>
    </source>
</evidence>
<evidence type="ECO:0000313" key="9">
    <source>
        <dbReference type="Proteomes" id="UP001140949"/>
    </source>
</evidence>
<evidence type="ECO:0000256" key="5">
    <source>
        <dbReference type="SAM" id="MobiDB-lite"/>
    </source>
</evidence>
<comment type="caution">
    <text evidence="8">The sequence shown here is derived from an EMBL/GenBank/DDBJ whole genome shotgun (WGS) entry which is preliminary data.</text>
</comment>
<feature type="domain" description="Late embryogenesis abundant protein LEA-2 subgroup" evidence="7">
    <location>
        <begin position="94"/>
        <end position="184"/>
    </location>
</feature>
<dbReference type="AlphaFoldDB" id="A0AAX6F3E1"/>
<comment type="subcellular location">
    <subcellularLocation>
        <location evidence="1">Membrane</location>
        <topology evidence="1">Single-pass membrane protein</topology>
    </subcellularLocation>
</comment>
<dbReference type="PANTHER" id="PTHR31234:SF65">
    <property type="entry name" value="LATE EMBRYOGENESIS ABUNDANT PROTEIN, LEA_2 SUBGROUP"/>
    <property type="match status" value="1"/>
</dbReference>
<reference evidence="8" key="1">
    <citation type="journal article" date="2023" name="GigaByte">
        <title>Genome assembly of the bearded iris, Iris pallida Lam.</title>
        <authorList>
            <person name="Bruccoleri R.E."/>
            <person name="Oakeley E.J."/>
            <person name="Faust A.M.E."/>
            <person name="Altorfer M."/>
            <person name="Dessus-Babus S."/>
            <person name="Burckhardt D."/>
            <person name="Oertli M."/>
            <person name="Naumann U."/>
            <person name="Petersen F."/>
            <person name="Wong J."/>
        </authorList>
    </citation>
    <scope>NUCLEOTIDE SEQUENCE</scope>
    <source>
        <strain evidence="8">GSM-AAB239-AS_SAM_17_03QT</strain>
    </source>
</reference>
<evidence type="ECO:0000256" key="1">
    <source>
        <dbReference type="ARBA" id="ARBA00004167"/>
    </source>
</evidence>
<dbReference type="GO" id="GO:0016020">
    <property type="term" value="C:membrane"/>
    <property type="evidence" value="ECO:0007669"/>
    <property type="project" value="UniProtKB-SubCell"/>
</dbReference>
<organism evidence="8 9">
    <name type="scientific">Iris pallida</name>
    <name type="common">Sweet iris</name>
    <dbReference type="NCBI Taxonomy" id="29817"/>
    <lineage>
        <taxon>Eukaryota</taxon>
        <taxon>Viridiplantae</taxon>
        <taxon>Streptophyta</taxon>
        <taxon>Embryophyta</taxon>
        <taxon>Tracheophyta</taxon>
        <taxon>Spermatophyta</taxon>
        <taxon>Magnoliopsida</taxon>
        <taxon>Liliopsida</taxon>
        <taxon>Asparagales</taxon>
        <taxon>Iridaceae</taxon>
        <taxon>Iridoideae</taxon>
        <taxon>Irideae</taxon>
        <taxon>Iris</taxon>
    </lineage>
</organism>